<feature type="compositionally biased region" description="Basic and acidic residues" evidence="1">
    <location>
        <begin position="117"/>
        <end position="134"/>
    </location>
</feature>
<name>A0A6J4NCC6_9ACTN</name>
<reference evidence="2" key="1">
    <citation type="submission" date="2020-02" db="EMBL/GenBank/DDBJ databases">
        <authorList>
            <person name="Meier V. D."/>
        </authorList>
    </citation>
    <scope>NUCLEOTIDE SEQUENCE</scope>
    <source>
        <strain evidence="2">AVDCRST_MAG03</strain>
    </source>
</reference>
<feature type="region of interest" description="Disordered" evidence="1">
    <location>
        <begin position="215"/>
        <end position="258"/>
    </location>
</feature>
<accession>A0A6J4NCC6</accession>
<feature type="non-terminal residue" evidence="2">
    <location>
        <position position="1"/>
    </location>
</feature>
<dbReference type="AlphaFoldDB" id="A0A6J4NCC6"/>
<feature type="compositionally biased region" description="Basic residues" evidence="1">
    <location>
        <begin position="141"/>
        <end position="159"/>
    </location>
</feature>
<evidence type="ECO:0000313" key="2">
    <source>
        <dbReference type="EMBL" id="CAA9383510.1"/>
    </source>
</evidence>
<feature type="non-terminal residue" evidence="2">
    <location>
        <position position="258"/>
    </location>
</feature>
<sequence>LPDGRRGPRAGTRAGARPAARAADVPPTAARPSGPDGRLLGRANGPPGPGARLARRPRARGRARRDRGFRLAGPSQRRRGHRPAERPAERAGPGRRVRGRGRQREPGGWGRRRRREHTGADHPEHPEPRGDARAFRGRVGAGRRQRRTVRWGRRAHRRGCRADGPGTLRGGRQRRLPGRLELSLVELPAGVGLPRRVDKPVPHAGERGVYQWAERRGKRGHGHGLVQHRSPPHEPHRQAEPHGDARQRGWRVENRQLV</sequence>
<organism evidence="2">
    <name type="scientific">uncultured Rubrobacteraceae bacterium</name>
    <dbReference type="NCBI Taxonomy" id="349277"/>
    <lineage>
        <taxon>Bacteria</taxon>
        <taxon>Bacillati</taxon>
        <taxon>Actinomycetota</taxon>
        <taxon>Rubrobacteria</taxon>
        <taxon>Rubrobacterales</taxon>
        <taxon>Rubrobacteraceae</taxon>
        <taxon>environmental samples</taxon>
    </lineage>
</organism>
<gene>
    <name evidence="2" type="ORF">AVDCRST_MAG03-107</name>
</gene>
<proteinExistence type="predicted"/>
<protein>
    <submittedName>
        <fullName evidence="2">Uncharacterized protein</fullName>
    </submittedName>
</protein>
<feature type="compositionally biased region" description="Low complexity" evidence="1">
    <location>
        <begin position="7"/>
        <end position="45"/>
    </location>
</feature>
<dbReference type="EMBL" id="CADCUT010000004">
    <property type="protein sequence ID" value="CAA9383510.1"/>
    <property type="molecule type" value="Genomic_DNA"/>
</dbReference>
<evidence type="ECO:0000256" key="1">
    <source>
        <dbReference type="SAM" id="MobiDB-lite"/>
    </source>
</evidence>
<feature type="compositionally biased region" description="Basic residues" evidence="1">
    <location>
        <begin position="53"/>
        <end position="67"/>
    </location>
</feature>
<feature type="compositionally biased region" description="Basic and acidic residues" evidence="1">
    <location>
        <begin position="231"/>
        <end position="258"/>
    </location>
</feature>
<feature type="region of interest" description="Disordered" evidence="1">
    <location>
        <begin position="1"/>
        <end position="175"/>
    </location>
</feature>